<evidence type="ECO:0000256" key="2">
    <source>
        <dbReference type="ARBA" id="ARBA00012264"/>
    </source>
</evidence>
<dbReference type="InterPro" id="IPR005123">
    <property type="entry name" value="Oxoglu/Fe-dep_dioxygenase_dom"/>
</dbReference>
<dbReference type="InterPro" id="IPR029044">
    <property type="entry name" value="Nucleotide-diphossugar_trans"/>
</dbReference>
<dbReference type="InParanoid" id="A0A0L0HN37"/>
<protein>
    <recommendedName>
        <fullName evidence="2">procollagen-lysine 5-dioxygenase</fullName>
        <ecNumber evidence="2">1.14.11.4</ecNumber>
    </recommendedName>
</protein>
<evidence type="ECO:0000256" key="4">
    <source>
        <dbReference type="ARBA" id="ARBA00022964"/>
    </source>
</evidence>
<dbReference type="Gene3D" id="2.60.120.620">
    <property type="entry name" value="q2cbj1_9rhob like domain"/>
    <property type="match status" value="1"/>
</dbReference>
<comment type="catalytic activity">
    <reaction evidence="7">
        <text>L-lysyl-[collagen] + 2-oxoglutarate + O2 = (5R)-5-hydroxy-L-lysyl-[collagen] + succinate + CO2</text>
        <dbReference type="Rhea" id="RHEA:16569"/>
        <dbReference type="Rhea" id="RHEA-COMP:12751"/>
        <dbReference type="Rhea" id="RHEA-COMP:12752"/>
        <dbReference type="ChEBI" id="CHEBI:15379"/>
        <dbReference type="ChEBI" id="CHEBI:16526"/>
        <dbReference type="ChEBI" id="CHEBI:16810"/>
        <dbReference type="ChEBI" id="CHEBI:29969"/>
        <dbReference type="ChEBI" id="CHEBI:30031"/>
        <dbReference type="ChEBI" id="CHEBI:133442"/>
        <dbReference type="EC" id="1.14.11.4"/>
    </reaction>
</comment>
<evidence type="ECO:0000256" key="7">
    <source>
        <dbReference type="ARBA" id="ARBA00047930"/>
    </source>
</evidence>
<evidence type="ECO:0000313" key="10">
    <source>
        <dbReference type="Proteomes" id="UP000053201"/>
    </source>
</evidence>
<evidence type="ECO:0000256" key="1">
    <source>
        <dbReference type="ARBA" id="ARBA00001961"/>
    </source>
</evidence>
<keyword evidence="5" id="KW-0560">Oxidoreductase</keyword>
<dbReference type="InterPro" id="IPR006620">
    <property type="entry name" value="Pro_4_hyd_alph"/>
</dbReference>
<dbReference type="GeneID" id="27685543"/>
<keyword evidence="4" id="KW-0223">Dioxygenase</keyword>
<name>A0A0L0HN37_SPIPD</name>
<dbReference type="AlphaFoldDB" id="A0A0L0HN37"/>
<dbReference type="Pfam" id="PF11397">
    <property type="entry name" value="GlcNAc"/>
    <property type="match status" value="2"/>
</dbReference>
<keyword evidence="3" id="KW-0479">Metal-binding</keyword>
<dbReference type="SUPFAM" id="SSF53448">
    <property type="entry name" value="Nucleotide-diphospho-sugar transferases"/>
    <property type="match status" value="1"/>
</dbReference>
<dbReference type="OrthoDB" id="76265at2759"/>
<proteinExistence type="predicted"/>
<dbReference type="GO" id="GO:0008475">
    <property type="term" value="F:procollagen-lysine 5-dioxygenase activity"/>
    <property type="evidence" value="ECO:0007669"/>
    <property type="project" value="UniProtKB-EC"/>
</dbReference>
<reference evidence="9 10" key="1">
    <citation type="submission" date="2009-08" db="EMBL/GenBank/DDBJ databases">
        <title>The Genome Sequence of Spizellomyces punctatus strain DAOM BR117.</title>
        <authorList>
            <consortium name="The Broad Institute Genome Sequencing Platform"/>
            <person name="Russ C."/>
            <person name="Cuomo C."/>
            <person name="Shea T."/>
            <person name="Young S.K."/>
            <person name="Zeng Q."/>
            <person name="Koehrsen M."/>
            <person name="Haas B."/>
            <person name="Borodovsky M."/>
            <person name="Guigo R."/>
            <person name="Alvarado L."/>
            <person name="Berlin A."/>
            <person name="Bochicchio J."/>
            <person name="Borenstein D."/>
            <person name="Chapman S."/>
            <person name="Chen Z."/>
            <person name="Engels R."/>
            <person name="Freedman E."/>
            <person name="Gellesch M."/>
            <person name="Goldberg J."/>
            <person name="Griggs A."/>
            <person name="Gujja S."/>
            <person name="Heiman D."/>
            <person name="Hepburn T."/>
            <person name="Howarth C."/>
            <person name="Jen D."/>
            <person name="Larson L."/>
            <person name="Lewis B."/>
            <person name="Mehta T."/>
            <person name="Park D."/>
            <person name="Pearson M."/>
            <person name="Roberts A."/>
            <person name="Saif S."/>
            <person name="Shenoy N."/>
            <person name="Sisk P."/>
            <person name="Stolte C."/>
            <person name="Sykes S."/>
            <person name="Thomson T."/>
            <person name="Walk T."/>
            <person name="White J."/>
            <person name="Yandava C."/>
            <person name="Burger G."/>
            <person name="Gray M.W."/>
            <person name="Holland P.W.H."/>
            <person name="King N."/>
            <person name="Lang F.B.F."/>
            <person name="Roger A.J."/>
            <person name="Ruiz-Trillo I."/>
            <person name="Lander E."/>
            <person name="Nusbaum C."/>
        </authorList>
    </citation>
    <scope>NUCLEOTIDE SEQUENCE [LARGE SCALE GENOMIC DNA]</scope>
    <source>
        <strain evidence="9 10">DAOM BR117</strain>
    </source>
</reference>
<keyword evidence="10" id="KW-1185">Reference proteome</keyword>
<dbReference type="eggNOG" id="KOG3710">
    <property type="taxonomic scope" value="Eukaryota"/>
</dbReference>
<dbReference type="Proteomes" id="UP000053201">
    <property type="component" value="Unassembled WGS sequence"/>
</dbReference>
<dbReference type="RefSeq" id="XP_016610870.1">
    <property type="nucleotide sequence ID" value="XM_016750220.1"/>
</dbReference>
<dbReference type="VEuPathDB" id="FungiDB:SPPG_01911"/>
<evidence type="ECO:0000313" key="9">
    <source>
        <dbReference type="EMBL" id="KND02831.1"/>
    </source>
</evidence>
<dbReference type="STRING" id="645134.A0A0L0HN37"/>
<feature type="domain" description="Fe2OG dioxygenase" evidence="8">
    <location>
        <begin position="164"/>
        <end position="259"/>
    </location>
</feature>
<dbReference type="GO" id="GO:0031418">
    <property type="term" value="F:L-ascorbic acid binding"/>
    <property type="evidence" value="ECO:0007669"/>
    <property type="project" value="InterPro"/>
</dbReference>
<sequence>MEGKISSLPNELQYRILSFLSLSSQEQPKACPFVVPSSGSIKIPDLPVHVNVQDALKSLAKHGFYLVDNVFEPALAENVLQSLVKLEAKGELREAGMGTGITRHHDASNRGDKTRYFLNSELTGGVDSTTVLPALQTLKAHLDSLTAHINSRLFPAPSDNHQLCPKGLQVAYYTSNGARYVKHRDASPLNPYRRLTILTYWNKDWTSDHGGCLRIYLSDGTTVDVEPRWNRMLIFRSELEHEVLPSFGDRFAITMWLYSEKDITALLSKLFFNGPPSPLLLADPSKDSTIFISIPSYRDSETHSTVTSLLQTAAYPHRLHITILYQDHPIQDKNLHPPLPSHPTIITLCIPSKQAKGPAYARALIAKTFENQDYILQIDSHMRFGEGWDTYLIQLLEGVRKGQGQHLITMYPPNYDPLTGAKDPEPFGPVMMYPTGFDQDGMLRISGRMVPPTNELVPQRLVASGFLFAPGTLYVSCPPDPNYPYLFFGEEIVLSARLWTRGWDFWTPGDGKRGIVWHAWKRGYRKTFWENGNVRGREEAQKRVRVLLGMEEADMEFDQEMGLGRVRGLKEFEAFVGVCFKERTVEPFSFSNCLIAE</sequence>
<dbReference type="GO" id="GO:0005506">
    <property type="term" value="F:iron ion binding"/>
    <property type="evidence" value="ECO:0007669"/>
    <property type="project" value="InterPro"/>
</dbReference>
<keyword evidence="6" id="KW-0408">Iron</keyword>
<accession>A0A0L0HN37</accession>
<comment type="cofactor">
    <cofactor evidence="1">
        <name>L-ascorbate</name>
        <dbReference type="ChEBI" id="CHEBI:38290"/>
    </cofactor>
</comment>
<dbReference type="InterPro" id="IPR044862">
    <property type="entry name" value="Pro_4_hyd_alph_FE2OG_OXY"/>
</dbReference>
<dbReference type="InterPro" id="IPR021067">
    <property type="entry name" value="Glycosyltransferase"/>
</dbReference>
<dbReference type="EMBL" id="KQ257452">
    <property type="protein sequence ID" value="KND02831.1"/>
    <property type="molecule type" value="Genomic_DNA"/>
</dbReference>
<dbReference type="PANTHER" id="PTHR34496:SF9">
    <property type="entry name" value="[SKP1-PROTEIN]-HYDROXYPROLINE N-ACETYLGLUCOSAMINYLTRANSFERASE"/>
    <property type="match status" value="1"/>
</dbReference>
<dbReference type="EC" id="1.14.11.4" evidence="2"/>
<dbReference type="PANTHER" id="PTHR34496">
    <property type="entry name" value="GLCNAC TRANSFERASE-RELATED"/>
    <property type="match status" value="1"/>
</dbReference>
<evidence type="ECO:0000259" key="8">
    <source>
        <dbReference type="PROSITE" id="PS51471"/>
    </source>
</evidence>
<evidence type="ECO:0000256" key="5">
    <source>
        <dbReference type="ARBA" id="ARBA00023002"/>
    </source>
</evidence>
<dbReference type="Pfam" id="PF13640">
    <property type="entry name" value="2OG-FeII_Oxy_3"/>
    <property type="match status" value="1"/>
</dbReference>
<organism evidence="9 10">
    <name type="scientific">Spizellomyces punctatus (strain DAOM BR117)</name>
    <dbReference type="NCBI Taxonomy" id="645134"/>
    <lineage>
        <taxon>Eukaryota</taxon>
        <taxon>Fungi</taxon>
        <taxon>Fungi incertae sedis</taxon>
        <taxon>Chytridiomycota</taxon>
        <taxon>Chytridiomycota incertae sedis</taxon>
        <taxon>Chytridiomycetes</taxon>
        <taxon>Spizellomycetales</taxon>
        <taxon>Spizellomycetaceae</taxon>
        <taxon>Spizellomyces</taxon>
    </lineage>
</organism>
<dbReference type="SMART" id="SM00702">
    <property type="entry name" value="P4Hc"/>
    <property type="match status" value="1"/>
</dbReference>
<evidence type="ECO:0000256" key="3">
    <source>
        <dbReference type="ARBA" id="ARBA00022723"/>
    </source>
</evidence>
<evidence type="ECO:0000256" key="6">
    <source>
        <dbReference type="ARBA" id="ARBA00023004"/>
    </source>
</evidence>
<gene>
    <name evidence="9" type="ORF">SPPG_01911</name>
</gene>
<dbReference type="PROSITE" id="PS51471">
    <property type="entry name" value="FE2OG_OXY"/>
    <property type="match status" value="1"/>
</dbReference>
<dbReference type="OMA" id="PNEVIPC"/>